<evidence type="ECO:0000256" key="11">
    <source>
        <dbReference type="ARBA" id="ARBA00031113"/>
    </source>
</evidence>
<evidence type="ECO:0000256" key="12">
    <source>
        <dbReference type="ARBA" id="ARBA00033352"/>
    </source>
</evidence>
<evidence type="ECO:0000256" key="13">
    <source>
        <dbReference type="ARBA" id="ARBA00039158"/>
    </source>
</evidence>
<dbReference type="InterPro" id="IPR002314">
    <property type="entry name" value="aa-tRNA-synt_IIb"/>
</dbReference>
<dbReference type="InterPro" id="IPR015866">
    <property type="entry name" value="Ser-tRNA-synth_1_N"/>
</dbReference>
<evidence type="ECO:0000256" key="2">
    <source>
        <dbReference type="ARBA" id="ARBA00005045"/>
    </source>
</evidence>
<dbReference type="Pfam" id="PF02403">
    <property type="entry name" value="Seryl_tRNA_N"/>
    <property type="match status" value="1"/>
</dbReference>
<proteinExistence type="inferred from homology"/>
<evidence type="ECO:0000256" key="9">
    <source>
        <dbReference type="ARBA" id="ARBA00022917"/>
    </source>
</evidence>
<evidence type="ECO:0000256" key="8">
    <source>
        <dbReference type="ARBA" id="ARBA00022840"/>
    </source>
</evidence>
<evidence type="ECO:0000256" key="7">
    <source>
        <dbReference type="ARBA" id="ARBA00022741"/>
    </source>
</evidence>
<comment type="subcellular location">
    <subcellularLocation>
        <location evidence="1">Cytoplasm</location>
    </subcellularLocation>
</comment>
<dbReference type="GO" id="GO:0005737">
    <property type="term" value="C:cytoplasm"/>
    <property type="evidence" value="ECO:0007669"/>
    <property type="project" value="UniProtKB-SubCell"/>
</dbReference>
<evidence type="ECO:0000259" key="17">
    <source>
        <dbReference type="PROSITE" id="PS50862"/>
    </source>
</evidence>
<comment type="catalytic activity">
    <reaction evidence="14">
        <text>tRNA(Sec) + L-serine + ATP = L-seryl-tRNA(Sec) + AMP + diphosphate + H(+)</text>
        <dbReference type="Rhea" id="RHEA:42580"/>
        <dbReference type="Rhea" id="RHEA-COMP:9742"/>
        <dbReference type="Rhea" id="RHEA-COMP:10128"/>
        <dbReference type="ChEBI" id="CHEBI:15378"/>
        <dbReference type="ChEBI" id="CHEBI:30616"/>
        <dbReference type="ChEBI" id="CHEBI:33019"/>
        <dbReference type="ChEBI" id="CHEBI:33384"/>
        <dbReference type="ChEBI" id="CHEBI:78442"/>
        <dbReference type="ChEBI" id="CHEBI:78533"/>
        <dbReference type="ChEBI" id="CHEBI:456215"/>
        <dbReference type="EC" id="6.1.1.11"/>
    </reaction>
</comment>
<keyword evidence="16" id="KW-0175">Coiled coil</keyword>
<dbReference type="GO" id="GO:0006434">
    <property type="term" value="P:seryl-tRNA aminoacylation"/>
    <property type="evidence" value="ECO:0007669"/>
    <property type="project" value="InterPro"/>
</dbReference>
<evidence type="ECO:0000256" key="1">
    <source>
        <dbReference type="ARBA" id="ARBA00004496"/>
    </source>
</evidence>
<dbReference type="InterPro" id="IPR006195">
    <property type="entry name" value="aa-tRNA-synth_II"/>
</dbReference>
<evidence type="ECO:0000256" key="5">
    <source>
        <dbReference type="ARBA" id="ARBA00022490"/>
    </source>
</evidence>
<feature type="domain" description="Aminoacyl-transfer RNA synthetases class-II family profile" evidence="17">
    <location>
        <begin position="200"/>
        <end position="435"/>
    </location>
</feature>
<evidence type="ECO:0000256" key="10">
    <source>
        <dbReference type="ARBA" id="ARBA00023146"/>
    </source>
</evidence>
<dbReference type="GO" id="GO:0004828">
    <property type="term" value="F:serine-tRNA ligase activity"/>
    <property type="evidence" value="ECO:0007669"/>
    <property type="project" value="UniProtKB-EC"/>
</dbReference>
<dbReference type="NCBIfam" id="TIGR00414">
    <property type="entry name" value="serS"/>
    <property type="match status" value="1"/>
</dbReference>
<reference evidence="18" key="1">
    <citation type="submission" date="2020-05" db="EMBL/GenBank/DDBJ databases">
        <authorList>
            <person name="Chiriac C."/>
            <person name="Salcher M."/>
            <person name="Ghai R."/>
            <person name="Kavagutti S V."/>
        </authorList>
    </citation>
    <scope>NUCLEOTIDE SEQUENCE</scope>
</reference>
<dbReference type="InterPro" id="IPR042103">
    <property type="entry name" value="SerRS_1_N_sf"/>
</dbReference>
<keyword evidence="6" id="KW-0436">Ligase</keyword>
<name>A0A6J6DFH5_9ZZZZ</name>
<evidence type="ECO:0000256" key="4">
    <source>
        <dbReference type="ARBA" id="ARBA00012840"/>
    </source>
</evidence>
<evidence type="ECO:0000256" key="15">
    <source>
        <dbReference type="ARBA" id="ARBA00048823"/>
    </source>
</evidence>
<organism evidence="18">
    <name type="scientific">freshwater metagenome</name>
    <dbReference type="NCBI Taxonomy" id="449393"/>
    <lineage>
        <taxon>unclassified sequences</taxon>
        <taxon>metagenomes</taxon>
        <taxon>ecological metagenomes</taxon>
    </lineage>
</organism>
<dbReference type="Pfam" id="PF00587">
    <property type="entry name" value="tRNA-synt_2b"/>
    <property type="match status" value="1"/>
</dbReference>
<protein>
    <recommendedName>
        <fullName evidence="13">Serine--tRNA ligase</fullName>
        <ecNumber evidence="4">6.1.1.11</ecNumber>
    </recommendedName>
    <alternativeName>
        <fullName evidence="11">Seryl-tRNA synthetase</fullName>
    </alternativeName>
    <alternativeName>
        <fullName evidence="12">Seryl-tRNA(Ser/Sec) synthetase</fullName>
    </alternativeName>
</protein>
<gene>
    <name evidence="18" type="ORF">UFOPK1572_00943</name>
</gene>
<dbReference type="InterPro" id="IPR045864">
    <property type="entry name" value="aa-tRNA-synth_II/BPL/LPL"/>
</dbReference>
<sequence length="451" mass="49925">MPLPYEQTPRTHSAWAGSLVGVIDVRLLRTDLDGVRAALSRRGKPDVLGQLDDAVALDTRLREITSERDALRAEVNDISKQVGQLRRNQQMAEAEEMMGRSRAIGDREKILQEEAESLEEKLRQVLLRIPNLPHPDAPHGKSDADNPVLKGPINMPATFAEHQRVPHWETAVALGILDNERATKISGSMFTMQRGLGATLSRALCQYALDRNADAFEEIRPPSLVTTATLTATGQLPKFADDAYAIERDDLWAIPTAEVPLTSLYAGEVVEDTELPARFMAYSSCYRREAGSAGRDTRGMLRAHEFDKVEILALAMPEQAEALLIELRDRAEALIAGLGLPYRIIEICTGDMGGSHHRSYDLEVYAPGCDSWLEVSSVSWFSDYQARRADIRFKRTGQKGTEIAHTLNGSALAVPRVWAAICENFRQPDGSVALPEVLWPYMRGATSISPK</sequence>
<feature type="coiled-coil region" evidence="16">
    <location>
        <begin position="54"/>
        <end position="128"/>
    </location>
</feature>
<evidence type="ECO:0000256" key="6">
    <source>
        <dbReference type="ARBA" id="ARBA00022598"/>
    </source>
</evidence>
<dbReference type="Gene3D" id="1.10.287.40">
    <property type="entry name" value="Serine-tRNA synthetase, tRNA binding domain"/>
    <property type="match status" value="1"/>
</dbReference>
<keyword evidence="5" id="KW-0963">Cytoplasm</keyword>
<dbReference type="PANTHER" id="PTHR43697">
    <property type="entry name" value="SERYL-TRNA SYNTHETASE"/>
    <property type="match status" value="1"/>
</dbReference>
<dbReference type="InterPro" id="IPR002317">
    <property type="entry name" value="Ser-tRNA-ligase_type_1"/>
</dbReference>
<evidence type="ECO:0000313" key="18">
    <source>
        <dbReference type="EMBL" id="CAB4562802.1"/>
    </source>
</evidence>
<dbReference type="EC" id="6.1.1.11" evidence="4"/>
<dbReference type="SUPFAM" id="SSF55681">
    <property type="entry name" value="Class II aaRS and biotin synthetases"/>
    <property type="match status" value="1"/>
</dbReference>
<keyword evidence="10" id="KW-0030">Aminoacyl-tRNA synthetase</keyword>
<evidence type="ECO:0000256" key="3">
    <source>
        <dbReference type="ARBA" id="ARBA00010728"/>
    </source>
</evidence>
<keyword evidence="8" id="KW-0067">ATP-binding</keyword>
<evidence type="ECO:0000256" key="16">
    <source>
        <dbReference type="SAM" id="Coils"/>
    </source>
</evidence>
<accession>A0A6J6DFH5</accession>
<keyword evidence="7" id="KW-0547">Nucleotide-binding</keyword>
<dbReference type="PRINTS" id="PR00981">
    <property type="entry name" value="TRNASYNTHSER"/>
</dbReference>
<comment type="similarity">
    <text evidence="3">Belongs to the class-II aminoacyl-tRNA synthetase family. Type-1 seryl-tRNA synthetase subfamily.</text>
</comment>
<dbReference type="SUPFAM" id="SSF46589">
    <property type="entry name" value="tRNA-binding arm"/>
    <property type="match status" value="1"/>
</dbReference>
<dbReference type="GO" id="GO:0005524">
    <property type="term" value="F:ATP binding"/>
    <property type="evidence" value="ECO:0007669"/>
    <property type="project" value="UniProtKB-KW"/>
</dbReference>
<dbReference type="PANTHER" id="PTHR43697:SF1">
    <property type="entry name" value="SERINE--TRNA LIGASE"/>
    <property type="match status" value="1"/>
</dbReference>
<dbReference type="InterPro" id="IPR010978">
    <property type="entry name" value="tRNA-bd_arm"/>
</dbReference>
<keyword evidence="9" id="KW-0648">Protein biosynthesis</keyword>
<dbReference type="PIRSF" id="PIRSF001529">
    <property type="entry name" value="Ser-tRNA-synth_IIa"/>
    <property type="match status" value="1"/>
</dbReference>
<dbReference type="EMBL" id="CAEZTC010000114">
    <property type="protein sequence ID" value="CAB4562802.1"/>
    <property type="molecule type" value="Genomic_DNA"/>
</dbReference>
<dbReference type="AlphaFoldDB" id="A0A6J6DFH5"/>
<comment type="pathway">
    <text evidence="2">Aminoacyl-tRNA biosynthesis; selenocysteinyl-tRNA(Sec) biosynthesis; L-seryl-tRNA(Sec) from L-serine and tRNA(Sec): step 1/1.</text>
</comment>
<evidence type="ECO:0000256" key="14">
    <source>
        <dbReference type="ARBA" id="ARBA00047929"/>
    </source>
</evidence>
<dbReference type="PROSITE" id="PS50862">
    <property type="entry name" value="AA_TRNA_LIGASE_II"/>
    <property type="match status" value="1"/>
</dbReference>
<comment type="catalytic activity">
    <reaction evidence="15">
        <text>tRNA(Ser) + L-serine + ATP = L-seryl-tRNA(Ser) + AMP + diphosphate + H(+)</text>
        <dbReference type="Rhea" id="RHEA:12292"/>
        <dbReference type="Rhea" id="RHEA-COMP:9669"/>
        <dbReference type="Rhea" id="RHEA-COMP:9703"/>
        <dbReference type="ChEBI" id="CHEBI:15378"/>
        <dbReference type="ChEBI" id="CHEBI:30616"/>
        <dbReference type="ChEBI" id="CHEBI:33019"/>
        <dbReference type="ChEBI" id="CHEBI:33384"/>
        <dbReference type="ChEBI" id="CHEBI:78442"/>
        <dbReference type="ChEBI" id="CHEBI:78533"/>
        <dbReference type="ChEBI" id="CHEBI:456215"/>
        <dbReference type="EC" id="6.1.1.11"/>
    </reaction>
</comment>
<dbReference type="Gene3D" id="3.30.930.10">
    <property type="entry name" value="Bira Bifunctional Protein, Domain 2"/>
    <property type="match status" value="1"/>
</dbReference>